<evidence type="ECO:0000256" key="4">
    <source>
        <dbReference type="ARBA" id="ARBA00013035"/>
    </source>
</evidence>
<evidence type="ECO:0000256" key="3">
    <source>
        <dbReference type="ARBA" id="ARBA00010541"/>
    </source>
</evidence>
<feature type="binding site" evidence="15">
    <location>
        <position position="79"/>
    </location>
    <ligand>
        <name>substrate</name>
    </ligand>
</feature>
<evidence type="ECO:0000256" key="11">
    <source>
        <dbReference type="ARBA" id="ARBA00022825"/>
    </source>
</evidence>
<comment type="catalytic activity">
    <reaction evidence="1">
        <text>Acts on substrates that are at least partially unfolded. The cleavage site P1 residue is normally between a pair of hydrophobic residues, such as Val-|-Val.</text>
        <dbReference type="EC" id="3.4.21.107"/>
    </reaction>
</comment>
<dbReference type="Pfam" id="PF13180">
    <property type="entry name" value="PDZ_2"/>
    <property type="match status" value="1"/>
</dbReference>
<comment type="subcellular location">
    <subcellularLocation>
        <location evidence="2">Periplasm</location>
    </subcellularLocation>
</comment>
<feature type="active site" description="Charge relay system" evidence="14">
    <location>
        <position position="253"/>
    </location>
</feature>
<dbReference type="InterPro" id="IPR036034">
    <property type="entry name" value="PDZ_sf"/>
</dbReference>
<dbReference type="InterPro" id="IPR011782">
    <property type="entry name" value="Pept_S1C_Do"/>
</dbReference>
<keyword evidence="9" id="KW-0574">Periplasm</keyword>
<dbReference type="InterPro" id="IPR041489">
    <property type="entry name" value="PDZ_6"/>
</dbReference>
<keyword evidence="10" id="KW-0378">Hydrolase</keyword>
<keyword evidence="7" id="KW-0732">Signal</keyword>
<dbReference type="AlphaFoldDB" id="A0A3N1M1Z6"/>
<dbReference type="Pfam" id="PF13365">
    <property type="entry name" value="Trypsin_2"/>
    <property type="match status" value="1"/>
</dbReference>
<evidence type="ECO:0000256" key="16">
    <source>
        <dbReference type="SAM" id="MobiDB-lite"/>
    </source>
</evidence>
<evidence type="ECO:0000313" key="18">
    <source>
        <dbReference type="EMBL" id="ROP99741.1"/>
    </source>
</evidence>
<dbReference type="NCBIfam" id="TIGR02037">
    <property type="entry name" value="degP_htrA_DO"/>
    <property type="match status" value="1"/>
</dbReference>
<keyword evidence="19" id="KW-1185">Reference proteome</keyword>
<feature type="domain" description="PDZ" evidence="17">
    <location>
        <begin position="302"/>
        <end position="388"/>
    </location>
</feature>
<keyword evidence="6 18" id="KW-0645">Protease</keyword>
<evidence type="ECO:0000256" key="12">
    <source>
        <dbReference type="ARBA" id="ARBA00023016"/>
    </source>
</evidence>
<keyword evidence="11" id="KW-0720">Serine protease</keyword>
<evidence type="ECO:0000256" key="1">
    <source>
        <dbReference type="ARBA" id="ARBA00001772"/>
    </source>
</evidence>
<evidence type="ECO:0000256" key="9">
    <source>
        <dbReference type="ARBA" id="ARBA00022764"/>
    </source>
</evidence>
<dbReference type="GO" id="GO:0042597">
    <property type="term" value="C:periplasmic space"/>
    <property type="evidence" value="ECO:0007669"/>
    <property type="project" value="UniProtKB-SubCell"/>
</dbReference>
<feature type="active site" description="Charge relay system" evidence="14">
    <location>
        <position position="179"/>
    </location>
</feature>
<evidence type="ECO:0000256" key="5">
    <source>
        <dbReference type="ARBA" id="ARBA00013958"/>
    </source>
</evidence>
<dbReference type="PANTHER" id="PTHR22939:SF130">
    <property type="entry name" value="PERIPLASMIC SERINE ENDOPROTEASE DEGP-LIKE-RELATED"/>
    <property type="match status" value="1"/>
</dbReference>
<dbReference type="FunFam" id="2.40.10.120:FF:000007">
    <property type="entry name" value="Periplasmic serine endoprotease DegP-like"/>
    <property type="match status" value="1"/>
</dbReference>
<evidence type="ECO:0000256" key="10">
    <source>
        <dbReference type="ARBA" id="ARBA00022801"/>
    </source>
</evidence>
<gene>
    <name evidence="18" type="ORF">EDC65_1527</name>
</gene>
<evidence type="ECO:0000259" key="17">
    <source>
        <dbReference type="PROSITE" id="PS50106"/>
    </source>
</evidence>
<dbReference type="Gene3D" id="2.40.10.120">
    <property type="match status" value="1"/>
</dbReference>
<keyword evidence="8" id="KW-0677">Repeat</keyword>
<feature type="binding site" evidence="15">
    <location>
        <position position="149"/>
    </location>
    <ligand>
        <name>substrate</name>
    </ligand>
</feature>
<evidence type="ECO:0000256" key="14">
    <source>
        <dbReference type="PIRSR" id="PIRSR611782-1"/>
    </source>
</evidence>
<accession>A0A3N1M1Z6</accession>
<dbReference type="SUPFAM" id="SSF50156">
    <property type="entry name" value="PDZ domain-like"/>
    <property type="match status" value="2"/>
</dbReference>
<dbReference type="PANTHER" id="PTHR22939">
    <property type="entry name" value="SERINE PROTEASE FAMILY S1C HTRA-RELATED"/>
    <property type="match status" value="1"/>
</dbReference>
<evidence type="ECO:0000256" key="15">
    <source>
        <dbReference type="PIRSR" id="PIRSR611782-2"/>
    </source>
</evidence>
<dbReference type="EMBL" id="RJKX01000013">
    <property type="protein sequence ID" value="ROP99741.1"/>
    <property type="molecule type" value="Genomic_DNA"/>
</dbReference>
<dbReference type="CDD" id="cd10839">
    <property type="entry name" value="cpPDZ1_DegP-like"/>
    <property type="match status" value="1"/>
</dbReference>
<dbReference type="SUPFAM" id="SSF50494">
    <property type="entry name" value="Trypsin-like serine proteases"/>
    <property type="match status" value="1"/>
</dbReference>
<dbReference type="GO" id="GO:0004252">
    <property type="term" value="F:serine-type endopeptidase activity"/>
    <property type="evidence" value="ECO:0007669"/>
    <property type="project" value="InterPro"/>
</dbReference>
<dbReference type="OrthoDB" id="9758917at2"/>
<dbReference type="InterPro" id="IPR001478">
    <property type="entry name" value="PDZ"/>
</dbReference>
<dbReference type="SMART" id="SM00228">
    <property type="entry name" value="PDZ"/>
    <property type="match status" value="2"/>
</dbReference>
<dbReference type="EC" id="3.4.21.107" evidence="4"/>
<evidence type="ECO:0000256" key="2">
    <source>
        <dbReference type="ARBA" id="ARBA00004418"/>
    </source>
</evidence>
<dbReference type="Gene3D" id="2.30.42.10">
    <property type="match status" value="2"/>
</dbReference>
<evidence type="ECO:0000256" key="7">
    <source>
        <dbReference type="ARBA" id="ARBA00022729"/>
    </source>
</evidence>
<organism evidence="18 19">
    <name type="scientific">Stella humosa</name>
    <dbReference type="NCBI Taxonomy" id="94"/>
    <lineage>
        <taxon>Bacteria</taxon>
        <taxon>Pseudomonadati</taxon>
        <taxon>Pseudomonadota</taxon>
        <taxon>Alphaproteobacteria</taxon>
        <taxon>Rhodospirillales</taxon>
        <taxon>Stellaceae</taxon>
        <taxon>Stella</taxon>
    </lineage>
</organism>
<evidence type="ECO:0000313" key="19">
    <source>
        <dbReference type="Proteomes" id="UP000278222"/>
    </source>
</evidence>
<name>A0A3N1M1Z6_9PROT</name>
<protein>
    <recommendedName>
        <fullName evidence="5">Probable periplasmic serine endoprotease DegP-like</fullName>
        <ecNumber evidence="4">3.4.21.107</ecNumber>
    </recommendedName>
    <alternativeName>
        <fullName evidence="13">Protease Do</fullName>
    </alternativeName>
</protein>
<feature type="binding site" evidence="15">
    <location>
        <position position="179"/>
    </location>
    <ligand>
        <name>substrate</name>
    </ligand>
</feature>
<feature type="active site" description="Charge relay system" evidence="14">
    <location>
        <position position="149"/>
    </location>
</feature>
<dbReference type="PROSITE" id="PS50106">
    <property type="entry name" value="PDZ"/>
    <property type="match status" value="2"/>
</dbReference>
<dbReference type="InterPro" id="IPR009003">
    <property type="entry name" value="Peptidase_S1_PA"/>
</dbReference>
<feature type="binding site" evidence="15">
    <location>
        <begin position="251"/>
        <end position="253"/>
    </location>
    <ligand>
        <name>substrate</name>
    </ligand>
</feature>
<evidence type="ECO:0000256" key="6">
    <source>
        <dbReference type="ARBA" id="ARBA00022670"/>
    </source>
</evidence>
<evidence type="ECO:0000256" key="8">
    <source>
        <dbReference type="ARBA" id="ARBA00022737"/>
    </source>
</evidence>
<dbReference type="RefSeq" id="WP_123689098.1">
    <property type="nucleotide sequence ID" value="NZ_AP019700.1"/>
</dbReference>
<comment type="caution">
    <text evidence="18">The sequence shown here is derived from an EMBL/GenBank/DDBJ whole genome shotgun (WGS) entry which is preliminary data.</text>
</comment>
<dbReference type="Proteomes" id="UP000278222">
    <property type="component" value="Unassembled WGS sequence"/>
</dbReference>
<proteinExistence type="inferred from homology"/>
<dbReference type="InterPro" id="IPR001940">
    <property type="entry name" value="Peptidase_S1C"/>
</dbReference>
<keyword evidence="12" id="KW-0346">Stress response</keyword>
<comment type="similarity">
    <text evidence="3">Belongs to the peptidase S1C family.</text>
</comment>
<feature type="region of interest" description="Disordered" evidence="16">
    <location>
        <begin position="111"/>
        <end position="131"/>
    </location>
</feature>
<reference evidence="18 19" key="1">
    <citation type="submission" date="2018-11" db="EMBL/GenBank/DDBJ databases">
        <title>Genomic Encyclopedia of Type Strains, Phase IV (KMG-IV): sequencing the most valuable type-strain genomes for metagenomic binning, comparative biology and taxonomic classification.</title>
        <authorList>
            <person name="Goeker M."/>
        </authorList>
    </citation>
    <scope>NUCLEOTIDE SEQUENCE [LARGE SCALE GENOMIC DNA]</scope>
    <source>
        <strain evidence="18 19">DSM 5900</strain>
    </source>
</reference>
<dbReference type="PRINTS" id="PR00834">
    <property type="entry name" value="PROTEASES2C"/>
</dbReference>
<dbReference type="GO" id="GO:0006508">
    <property type="term" value="P:proteolysis"/>
    <property type="evidence" value="ECO:0007669"/>
    <property type="project" value="UniProtKB-KW"/>
</dbReference>
<feature type="domain" description="PDZ" evidence="17">
    <location>
        <begin position="417"/>
        <end position="476"/>
    </location>
</feature>
<sequence>MSSIVPLQRGGTLRRLSRAAAAPALGAALAAATMSVIPFAIAQPAQAPITAPPGLAAVLPSFADLSDRVSPAVVNVSTERAVRGGGSGEMGLPQFPEGSPLNELFRRYFEQGPGAGRQGRGPSAPDRKARAAGSGFVVDPAGFIVTNNHVIDGADEITVTMQDGTELKAKLIGRDPKTDLAVLKVDAGRPLPYVAMGDSNRARVGDWVVAVGNPFGLGGTVTVGVLSARGRDLQSGPFDDYLQIDASINRGNSGGPTFNLAGEVIGINTAIYSPNGGSVGIGFAVPSNLAKPVIEQLKATGKVERGWLGVQIQPVTPDIADSVSLDRPRGALVTSVQGDSPALKAGVRQGDVIVGFNNRAVDRVRDLTQAVAMTTAGSRSEVVVWRDGKEVRLTANIARLDAEKAAANDDPAADEQSGKLGLALAPLDQEARREHRIPASVRGVLVQKVESDSAAADKGIRAGDVIVKIGGRNVSNPDEVAERVTAAQGERRKSILLLVNRQGTERFVALPLGQA</sequence>
<dbReference type="Pfam" id="PF17820">
    <property type="entry name" value="PDZ_6"/>
    <property type="match status" value="1"/>
</dbReference>
<evidence type="ECO:0000256" key="13">
    <source>
        <dbReference type="ARBA" id="ARBA00032850"/>
    </source>
</evidence>